<sequence>MASLVVHFEIHASEPQRLIDFYTGLFGWEFTQFGDQEYWVIDTGEGSIRNAGEAGHGINGGLTRRGAPGVPESDGSAPEIGAPVNGCTVVIGVDDADESFAKALELGAIESVPLEDLPGVGRVGYLLDPDHNVFGLISAVLSDGTDTMAT</sequence>
<reference evidence="2 3" key="1">
    <citation type="submission" date="2019-09" db="EMBL/GenBank/DDBJ databases">
        <title>Genome sequencing of strain KACC 19306.</title>
        <authorList>
            <person name="Heo J."/>
            <person name="Kim S.-J."/>
            <person name="Kim J.-S."/>
            <person name="Hong S.-B."/>
            <person name="Kwon S.-W."/>
        </authorList>
    </citation>
    <scope>NUCLEOTIDE SEQUENCE [LARGE SCALE GENOMIC DNA]</scope>
    <source>
        <strain evidence="2 3">KACC 19306</strain>
    </source>
</reference>
<dbReference type="SUPFAM" id="SSF54593">
    <property type="entry name" value="Glyoxalase/Bleomycin resistance protein/Dihydroxybiphenyl dioxygenase"/>
    <property type="match status" value="1"/>
</dbReference>
<dbReference type="KEGG" id="ail:FLP10_04555"/>
<gene>
    <name evidence="2" type="ORF">FLP10_04555</name>
</gene>
<organism evidence="2 3">
    <name type="scientific">Agromyces intestinalis</name>
    <dbReference type="NCBI Taxonomy" id="2592652"/>
    <lineage>
        <taxon>Bacteria</taxon>
        <taxon>Bacillati</taxon>
        <taxon>Actinomycetota</taxon>
        <taxon>Actinomycetes</taxon>
        <taxon>Micrococcales</taxon>
        <taxon>Microbacteriaceae</taxon>
        <taxon>Agromyces</taxon>
    </lineage>
</organism>
<evidence type="ECO:0000259" key="1">
    <source>
        <dbReference type="PROSITE" id="PS51819"/>
    </source>
</evidence>
<dbReference type="InterPro" id="IPR052164">
    <property type="entry name" value="Anthracycline_SecMetBiosynth"/>
</dbReference>
<evidence type="ECO:0000313" key="3">
    <source>
        <dbReference type="Proteomes" id="UP000324678"/>
    </source>
</evidence>
<dbReference type="PANTHER" id="PTHR33993">
    <property type="entry name" value="GLYOXALASE-RELATED"/>
    <property type="match status" value="1"/>
</dbReference>
<dbReference type="EMBL" id="CP043505">
    <property type="protein sequence ID" value="QEO13773.1"/>
    <property type="molecule type" value="Genomic_DNA"/>
</dbReference>
<keyword evidence="3" id="KW-1185">Reference proteome</keyword>
<name>A0A5C1YCF8_9MICO</name>
<evidence type="ECO:0000313" key="2">
    <source>
        <dbReference type="EMBL" id="QEO13773.1"/>
    </source>
</evidence>
<dbReference type="RefSeq" id="WP_149159796.1">
    <property type="nucleotide sequence ID" value="NZ_CP043505.1"/>
</dbReference>
<protein>
    <submittedName>
        <fullName evidence="2">VOC family protein</fullName>
    </submittedName>
</protein>
<dbReference type="Gene3D" id="3.10.180.10">
    <property type="entry name" value="2,3-Dihydroxybiphenyl 1,2-Dioxygenase, domain 1"/>
    <property type="match status" value="1"/>
</dbReference>
<dbReference type="Pfam" id="PF00903">
    <property type="entry name" value="Glyoxalase"/>
    <property type="match status" value="1"/>
</dbReference>
<dbReference type="InterPro" id="IPR037523">
    <property type="entry name" value="VOC_core"/>
</dbReference>
<dbReference type="InterPro" id="IPR004360">
    <property type="entry name" value="Glyas_Fos-R_dOase_dom"/>
</dbReference>
<proteinExistence type="predicted"/>
<dbReference type="OrthoDB" id="9793039at2"/>
<accession>A0A5C1YCF8</accession>
<dbReference type="PROSITE" id="PS51819">
    <property type="entry name" value="VOC"/>
    <property type="match status" value="1"/>
</dbReference>
<dbReference type="Proteomes" id="UP000324678">
    <property type="component" value="Chromosome"/>
</dbReference>
<dbReference type="AlphaFoldDB" id="A0A5C1YCF8"/>
<feature type="domain" description="VOC" evidence="1">
    <location>
        <begin position="4"/>
        <end position="139"/>
    </location>
</feature>
<dbReference type="InterPro" id="IPR029068">
    <property type="entry name" value="Glyas_Bleomycin-R_OHBP_Dase"/>
</dbReference>